<comment type="caution">
    <text evidence="7">Lacks conserved residue(s) required for the propagation of feature annotation.</text>
</comment>
<dbReference type="FunFam" id="2.30.230.10:FF:000003">
    <property type="entry name" value="Apolipoprotein B"/>
    <property type="match status" value="1"/>
</dbReference>
<dbReference type="GO" id="GO:0034361">
    <property type="term" value="C:very-low-density lipoprotein particle"/>
    <property type="evidence" value="ECO:0007669"/>
    <property type="project" value="TreeGrafter"/>
</dbReference>
<dbReference type="InterPro" id="IPR015819">
    <property type="entry name" value="Lipid_transp_b-sht_shell"/>
</dbReference>
<dbReference type="SMART" id="SM00638">
    <property type="entry name" value="LPD_N"/>
    <property type="match status" value="1"/>
</dbReference>
<keyword evidence="2" id="KW-0813">Transport</keyword>
<dbReference type="Proteomes" id="UP000515152">
    <property type="component" value="Chromosome 15"/>
</dbReference>
<evidence type="ECO:0000256" key="4">
    <source>
        <dbReference type="ARBA" id="ARBA00022729"/>
    </source>
</evidence>
<dbReference type="InterPro" id="IPR001747">
    <property type="entry name" value="Vitellogenin_N"/>
</dbReference>
<dbReference type="SUPFAM" id="SSF56968">
    <property type="entry name" value="Lipovitellin-phosvitin complex, beta-sheet shell regions"/>
    <property type="match status" value="2"/>
</dbReference>
<dbReference type="InterPro" id="IPR052418">
    <property type="entry name" value="Apolipoprotein_B"/>
</dbReference>
<evidence type="ECO:0000256" key="7">
    <source>
        <dbReference type="PROSITE-ProRule" id="PRU00557"/>
    </source>
</evidence>
<dbReference type="PROSITE" id="PS51211">
    <property type="entry name" value="VITELLOGENIN"/>
    <property type="match status" value="1"/>
</dbReference>
<dbReference type="GO" id="GO:0030301">
    <property type="term" value="P:cholesterol transport"/>
    <property type="evidence" value="ECO:0007669"/>
    <property type="project" value="TreeGrafter"/>
</dbReference>
<evidence type="ECO:0000256" key="2">
    <source>
        <dbReference type="ARBA" id="ARBA00022448"/>
    </source>
</evidence>
<dbReference type="InterPro" id="IPR011030">
    <property type="entry name" value="Lipovitellin_superhlx_dom"/>
</dbReference>
<dbReference type="GO" id="GO:0034359">
    <property type="term" value="C:mature chylomicron"/>
    <property type="evidence" value="ECO:0007669"/>
    <property type="project" value="TreeGrafter"/>
</dbReference>
<evidence type="ECO:0000313" key="10">
    <source>
        <dbReference type="Proteomes" id="UP000515152"/>
    </source>
</evidence>
<dbReference type="GO" id="GO:0120020">
    <property type="term" value="F:cholesterol transfer activity"/>
    <property type="evidence" value="ECO:0007669"/>
    <property type="project" value="TreeGrafter"/>
</dbReference>
<keyword evidence="4 8" id="KW-0732">Signal</keyword>
<dbReference type="GO" id="GO:0050750">
    <property type="term" value="F:low-density lipoprotein particle receptor binding"/>
    <property type="evidence" value="ECO:0007669"/>
    <property type="project" value="TreeGrafter"/>
</dbReference>
<dbReference type="Gene3D" id="2.20.80.10">
    <property type="entry name" value="Lipovitellin-phosvitin complex, chain A, domain 4"/>
    <property type="match status" value="1"/>
</dbReference>
<dbReference type="GO" id="GO:0042953">
    <property type="term" value="P:lipoprotein transport"/>
    <property type="evidence" value="ECO:0007669"/>
    <property type="project" value="TreeGrafter"/>
</dbReference>
<dbReference type="Pfam" id="PF09172">
    <property type="entry name" value="Vit_open_b-sht"/>
    <property type="match status" value="1"/>
</dbReference>
<dbReference type="GO" id="GO:0034362">
    <property type="term" value="C:low-density lipoprotein particle"/>
    <property type="evidence" value="ECO:0007669"/>
    <property type="project" value="TreeGrafter"/>
</dbReference>
<dbReference type="KEGG" id="char:105909579"/>
<organism evidence="10 11">
    <name type="scientific">Clupea harengus</name>
    <name type="common">Atlantic herring</name>
    <dbReference type="NCBI Taxonomy" id="7950"/>
    <lineage>
        <taxon>Eukaryota</taxon>
        <taxon>Metazoa</taxon>
        <taxon>Chordata</taxon>
        <taxon>Craniata</taxon>
        <taxon>Vertebrata</taxon>
        <taxon>Euteleostomi</taxon>
        <taxon>Actinopterygii</taxon>
        <taxon>Neopterygii</taxon>
        <taxon>Teleostei</taxon>
        <taxon>Clupei</taxon>
        <taxon>Clupeiformes</taxon>
        <taxon>Clupeoidei</taxon>
        <taxon>Clupeidae</taxon>
        <taxon>Clupea</taxon>
    </lineage>
</organism>
<name>A0A6P8GPG2_CLUHA</name>
<dbReference type="Gene3D" id="1.25.10.20">
    <property type="entry name" value="Vitellinogen, superhelical"/>
    <property type="match status" value="1"/>
</dbReference>
<accession>A0A6P8GPG2</accession>
<dbReference type="GeneID" id="105909579"/>
<proteinExistence type="predicted"/>
<dbReference type="Gene3D" id="2.30.230.10">
    <property type="entry name" value="Lipovitellin, beta-sheet shell regions, chain A"/>
    <property type="match status" value="1"/>
</dbReference>
<evidence type="ECO:0000256" key="8">
    <source>
        <dbReference type="SAM" id="SignalP"/>
    </source>
</evidence>
<dbReference type="Pfam" id="PF01347">
    <property type="entry name" value="Vitellogenin_N"/>
    <property type="match status" value="1"/>
</dbReference>
<keyword evidence="6" id="KW-0325">Glycoprotein</keyword>
<comment type="subcellular location">
    <subcellularLocation>
        <location evidence="1">Secreted</location>
    </subcellularLocation>
</comment>
<dbReference type="GO" id="GO:0006642">
    <property type="term" value="P:triglyceride mobilization"/>
    <property type="evidence" value="ECO:0007669"/>
    <property type="project" value="TreeGrafter"/>
</dbReference>
<dbReference type="InterPro" id="IPR015816">
    <property type="entry name" value="Vitellinogen_b-sht_N"/>
</dbReference>
<feature type="signal peptide" evidence="8">
    <location>
        <begin position="1"/>
        <end position="20"/>
    </location>
</feature>
<dbReference type="PANTHER" id="PTHR13769">
    <property type="entry name" value="APOLIPOPROTEIN B"/>
    <property type="match status" value="1"/>
</dbReference>
<sequence length="3767" mass="411272">MGDTKLYLMLILSVVALAHADDEAADDVVPCLMAKRYKPFHKYEYLYEAESLNFLNGAVNGPKGSCKVEIEVPGPCHYIVRTTECTLSEVIEFDEAGNPVFDPAATADAFKAAMEKNPLKVTVEGDNDIKLFPEDDEPINILNIKRGIISAFAVPVLEEEKNKIMPTIYGLCKTGYTVNAREDIATDVTLTRDLSSCDQFKPVSDHTSPLALITGMNYPLSQLIRSTQTCNYQFDNAEHHPVSGECTENHILVPFSHKGKNGVTNVSKQKATLLGVTEHNDRVFDPILANEQTLHPHASVDKSPIQDKDAALALLTELAGLSKTENGHKRAHLARKIVSMIRKMSAETLAAGVPEALEISRSLTYQALFQCGTPECSSAIMQILRTFDSSSMEIDATVYAMGLLPNPSRQLVYDMLEMAKFKQSKPIFYGASNAVKRLYKAEGKVTPEIEAVANFALEQIGDCTGDQEHIFMSLKVIGNMAAAMGAASPALKSAVIQCVNQPAATPEVQLAAIQAYRQTTLPEEGREVLMQVLLDGAAPLQKRVAAYLVLMKDPQPSELSQLAAALPVEENQQAKSFVISHVTNILSSTAPETQELRQKILDALQGNEVGTVMDPTKFSGNYKVGSLEGNMIFEGDSKMPKEVMLEMTLNAFGYDVDMFEIGMEGKGLDPTVEALFGDNGFFPDTVMKTIYFAADRMPGQFRSVLKNMLPSLRNDRKKRQASQSLIKELGRSVNKLFRDLKAQDAPEAMVYLRMLGMELGYLKTKDMEEMAYSAALMIDNLLKMFPTEFIKGLLTSADNELFAHYIFMDNEFYLPTGAGVPLRVALSGTFTPGVKGGVNIAADMSEVTFMPSAGIEFVTEVGAHFPDFVQSGLEMHTNIYHESGLKAKVSVSHNNIKLTIPAPQSPTKLVSFTNSLVSVHGAETKTIPATGDRVDVTECTPVFAGMKYCTALQYSDAMQTDESPYFPFTGDSKLAIELHPTGEVSEYTANIDHSYEDKTDKVTLTLKAEGEAVSEATATVKFNRQKYTVEADLQIPDYDLEVGLRLGSVDPDTKGKATHSVQIDLVNKNIPQASLVALAKIEAMKDATLDLQLLVHALKADAKVSAHIHREEGLTLELKTDIKLPETNSVQEITLKYDNEKLEAEIKSDVSSEIKNILSNFGEVEATIHSFLNQEIGQTGMTVSTFLSKSVEGANAYIEKYGADIPYVQTMRVPEFPELSLPEKLYLKAEADAKYHFGTHSYTIAIPLPLGGKSSGDLNFPAALTTPHLTVPQLGLEVASIDIPLPEVFVPEQVSVSVPVFGKAEVSAKVHSNFYNLEAEVSAGRDPVDHPSYSAKVELTGSCPVDLFCFKTEASALLAGTPGDSLKAEVKTHVNHKLIDASISVVEVATIADNFNLKSNSKIEATSPLGVLVSLEYEGDGNVNTEGIFGNGKLEASLKAGPVYGATTISQTVEVFPFKPEAKIDSSVKIDSTLVKAQNTFAAAFANGELTATSNTAALDDTLVHLAEVTFKDSTLAVKSDTKAEALGLKIQNVAEASAGAGAVNIKVETSADHAEDRIHSLVSATLDVNGLAVNSDADVKLAENTATHKASLTLNKDGLATNGATSLQSPLKLENTFSGSLDASKGAFNTDTKGEFADMKIAHAMSLTGTLSSIAFNNNAEAVVSEGTSYTHSIVLDVHDYTASLNINNDLKVLHANLVNLAEFKVEPYKADLTGSLKAAYGEEELKHTFEIRYADLMANAKCSTAGKLLGSHLSQNTEVEVAGLTVRINNDARFNSQLLRFDTTTRATAVPFSFNIDAIANADGDLTLYGKHSAQVYTKFLMKAEPLAFAHSHECRISTSQNLDNGVSVETGLDNKIETLLTPSDQKAHVTLKSKFNNHAINQEVSIYNTPERLGLEMSGNIMTNLINAADSENQEFGASGFMKYDKNSDIHVIDLPFTEDIFVVADHLRLIVVEVVEALQAYIRQEDLMNKLENVLEHISVFVKDLNIEERATELKQQLLSFSEEYTITFEDLETCLMNLRAALEKLLTDLAATVNETVKMIKELVASGTLSDDVVKRLSELLNTFSEQYDINAMLVEVIEAVEDLIKQIDLLKLKDSSIALLHDLDAQYAIKAMLEERVGELKQMISSLSLAQFVEDLKNLISSVDIEGLTSQLVAHIPTEQLNKIVDTVKSLVTELDIIGKLNAVYGNVRAVLVQYELEKRIEAILEKVVELIQKFKIDETVQVVVNTLKTIHIPVALEDAINYLKSTEIKQAIEHLNEYIDVFVHRVKAFDYNAFVDDVNEKIAAYTGELNTLIASLEIPQKVEATREFVNYALSTLSGLLEELRGIKVADLVKTLKDIIDSVALNDIRALVAKLPEVDLRGEIQHYLEVVSNLYTKVMDIVSETFSGVVDAVQKFVADQAIVGQLKQVIEGVVDGLKTAEFEFPSFTVPLTNLVLPSFKISLAHLQDSLPTQIDLPEFTILGFHTVPAMTITYDDVKQKVMQLIDFIVNFEIKFVNVDAFFGELTMNYLPELSAISLPEISLPEISLPAIPKFSTEHVIDMPLQIPEFKLPNIPRSVILPSFGKLYGEIKVNTPIYSIRTTAEFQNSTDSETTPQFTAFLNSKGSSPAVEGLDYNLDCTARVAIPKMSRIIIAETLKFTQSAVSVEHQASTTLYGLSAQSSAKTTMKVNTSPYTADIVNIAFFAMDGGVTASFDTSYNHKVNIPMISYISDMSLMQKAVARQDGTTIKLSFKNEGTGKVAIPDFSEETTHKSDFDYTMNLRTVKLTYTSDTDSSSFKVKESLNADGLVFRYINFDARVEIESPFIKNSLLTASGKAHMGDMKVEIKANHDTELTGSLSGTLSNSLHAMAKPDEFVLDFQNKGNAKTTLEGILSAKLDLQNDYSVSLNYNVQHINTMALVKLNQYGISYNLTVDNNQAETGIYASVDGDVNLDILTESISIPEIAVPIIDFKTPAINDINLYEHTGLKHLLTSTEQTVDVDAKIVYKKSSFAVGSLVSEASFKSSIVNLNVNAEVSAEDDLVIRIGAVSASVFEGLKAKIDGTSSLTTKRGVKLATAFSLENAHVEATHDSTLNLNTEELEASLSAATVAKVNLAILTAEANHQLTADTKEHPKAASTLNIKYTLDIPVIKAVGSGDAENSLKLEAGLYFISLESSTKGHIDGTILDTGLVKGALDNTANIYLNENGLRSTLKSNGNAHISHGDLKVEFDLDDDIALEGGLSRLYSTVKIASNNEINVAALNTKGKHSFKATYDITPTSLAVDMEADLAQPSVLGDLSYFEKLTLDITNEKQKEVYTLKIVSPVYTTTAAVETEGVFPTYQGTFKATAKSPAVFLEYDLDGSFTASLENEVVSHTLKAVLTHTDLNMDVQHAIQHEDEGPAHTLNVDITSPTFTDVNFRYAARKDGASTSISSPSSGFLGFQLQGKIPQMSAKLYCRYASEPENDVDLLVLKAALAEPEKMHLHASANMEAPIVILSGLHDRVPAITSSLTNFAEKYAIISDLESLKDMFVSTVDEAYNTVKSYTPDMSQLSILFRNVVVQYQKTVQALLDAAIKFLRETQIELPGMEKATLPEIVHKITTNVGTVLEQLLQVISDNLYAYLTPIVDTISSIQVTMPSGEVLTGSQILDQVKVVLNEVVDMVKNLESFDVILEKMGETLSNVVQTAQGFVDILSSDILDSFFVYINGFYSNLVTLAKDVTEQVNNLLTAQDIDNSLKYALESARSFVTEIINFVAQLLPETGPLRVNGGRLDVELDVSIRH</sequence>
<evidence type="ECO:0000259" key="9">
    <source>
        <dbReference type="PROSITE" id="PS51211"/>
    </source>
</evidence>
<feature type="domain" description="Vitellogenin" evidence="9">
    <location>
        <begin position="37"/>
        <end position="675"/>
    </location>
</feature>
<dbReference type="InterPro" id="IPR009454">
    <property type="entry name" value="Lipid_transpt_open_b-sht"/>
</dbReference>
<keyword evidence="10" id="KW-1185">Reference proteome</keyword>
<dbReference type="Pfam" id="PF06448">
    <property type="entry name" value="DUF1081"/>
    <property type="match status" value="1"/>
</dbReference>
<dbReference type="GO" id="GO:0042632">
    <property type="term" value="P:cholesterol homeostasis"/>
    <property type="evidence" value="ECO:0007669"/>
    <property type="project" value="TreeGrafter"/>
</dbReference>
<dbReference type="OrthoDB" id="6484170at2759"/>
<keyword evidence="5" id="KW-0445">Lipid transport</keyword>
<evidence type="ECO:0000256" key="5">
    <source>
        <dbReference type="ARBA" id="ARBA00023055"/>
    </source>
</evidence>
<evidence type="ECO:0000256" key="6">
    <source>
        <dbReference type="ARBA" id="ARBA00023180"/>
    </source>
</evidence>
<dbReference type="RefSeq" id="XP_031437272.1">
    <property type="nucleotide sequence ID" value="XM_031581412.2"/>
</dbReference>
<evidence type="ECO:0000256" key="1">
    <source>
        <dbReference type="ARBA" id="ARBA00004613"/>
    </source>
</evidence>
<dbReference type="InterPro" id="IPR015255">
    <property type="entry name" value="Vitellinogen_open_b-sht"/>
</dbReference>
<reference evidence="11" key="1">
    <citation type="submission" date="2025-08" db="UniProtKB">
        <authorList>
            <consortium name="RefSeq"/>
        </authorList>
    </citation>
    <scope>IDENTIFICATION</scope>
</reference>
<gene>
    <name evidence="11" type="primary">LOC105909579</name>
</gene>
<dbReference type="SMART" id="SM01169">
    <property type="entry name" value="DUF1943"/>
    <property type="match status" value="1"/>
</dbReference>
<keyword evidence="3" id="KW-0964">Secreted</keyword>
<dbReference type="SUPFAM" id="SSF48431">
    <property type="entry name" value="Lipovitellin-phosvitin complex, superhelical domain"/>
    <property type="match status" value="1"/>
</dbReference>
<protein>
    <submittedName>
        <fullName evidence="11">Apolipoprotein B-100-like</fullName>
    </submittedName>
</protein>
<evidence type="ECO:0000256" key="3">
    <source>
        <dbReference type="ARBA" id="ARBA00022525"/>
    </source>
</evidence>
<feature type="chain" id="PRO_5027729482" evidence="8">
    <location>
        <begin position="21"/>
        <end position="3767"/>
    </location>
</feature>
<dbReference type="PANTHER" id="PTHR13769:SF5">
    <property type="entry name" value="APOLIPOPROTEIN B-100-RELATED"/>
    <property type="match status" value="1"/>
</dbReference>
<evidence type="ECO:0000313" key="11">
    <source>
        <dbReference type="RefSeq" id="XP_031437272.1"/>
    </source>
</evidence>